<evidence type="ECO:0000313" key="3">
    <source>
        <dbReference type="Proteomes" id="UP001374579"/>
    </source>
</evidence>
<feature type="region of interest" description="Disordered" evidence="1">
    <location>
        <begin position="268"/>
        <end position="378"/>
    </location>
</feature>
<feature type="compositionally biased region" description="Basic and acidic residues" evidence="1">
    <location>
        <begin position="299"/>
        <end position="331"/>
    </location>
</feature>
<dbReference type="EMBL" id="JBAMIC010000011">
    <property type="protein sequence ID" value="KAK7100535.1"/>
    <property type="molecule type" value="Genomic_DNA"/>
</dbReference>
<name>A0AAN9GB77_9CAEN</name>
<evidence type="ECO:0000256" key="1">
    <source>
        <dbReference type="SAM" id="MobiDB-lite"/>
    </source>
</evidence>
<organism evidence="2 3">
    <name type="scientific">Littorina saxatilis</name>
    <dbReference type="NCBI Taxonomy" id="31220"/>
    <lineage>
        <taxon>Eukaryota</taxon>
        <taxon>Metazoa</taxon>
        <taxon>Spiralia</taxon>
        <taxon>Lophotrochozoa</taxon>
        <taxon>Mollusca</taxon>
        <taxon>Gastropoda</taxon>
        <taxon>Caenogastropoda</taxon>
        <taxon>Littorinimorpha</taxon>
        <taxon>Littorinoidea</taxon>
        <taxon>Littorinidae</taxon>
        <taxon>Littorina</taxon>
    </lineage>
</organism>
<comment type="caution">
    <text evidence="2">The sequence shown here is derived from an EMBL/GenBank/DDBJ whole genome shotgun (WGS) entry which is preliminary data.</text>
</comment>
<feature type="compositionally biased region" description="Low complexity" evidence="1">
    <location>
        <begin position="150"/>
        <end position="165"/>
    </location>
</feature>
<dbReference type="AlphaFoldDB" id="A0AAN9GB77"/>
<feature type="region of interest" description="Disordered" evidence="1">
    <location>
        <begin position="90"/>
        <end position="188"/>
    </location>
</feature>
<feature type="compositionally biased region" description="Basic residues" evidence="1">
    <location>
        <begin position="29"/>
        <end position="43"/>
    </location>
</feature>
<proteinExistence type="predicted"/>
<accession>A0AAN9GB77</accession>
<reference evidence="2 3" key="1">
    <citation type="submission" date="2024-02" db="EMBL/GenBank/DDBJ databases">
        <title>Chromosome-scale genome assembly of the rough periwinkle Littorina saxatilis.</title>
        <authorList>
            <person name="De Jode A."/>
            <person name="Faria R."/>
            <person name="Formenti G."/>
            <person name="Sims Y."/>
            <person name="Smith T.P."/>
            <person name="Tracey A."/>
            <person name="Wood J.M.D."/>
            <person name="Zagrodzka Z.B."/>
            <person name="Johannesson K."/>
            <person name="Butlin R.K."/>
            <person name="Leder E.H."/>
        </authorList>
    </citation>
    <scope>NUCLEOTIDE SEQUENCE [LARGE SCALE GENOMIC DNA]</scope>
    <source>
        <strain evidence="2">Snail1</strain>
        <tissue evidence="2">Muscle</tissue>
    </source>
</reference>
<dbReference type="Proteomes" id="UP001374579">
    <property type="component" value="Unassembled WGS sequence"/>
</dbReference>
<feature type="compositionally biased region" description="Low complexity" evidence="1">
    <location>
        <begin position="100"/>
        <end position="129"/>
    </location>
</feature>
<gene>
    <name evidence="2" type="ORF">V1264_023468</name>
</gene>
<feature type="compositionally biased region" description="Basic and acidic residues" evidence="1">
    <location>
        <begin position="177"/>
        <end position="188"/>
    </location>
</feature>
<feature type="region of interest" description="Disordered" evidence="1">
    <location>
        <begin position="1"/>
        <end position="51"/>
    </location>
</feature>
<evidence type="ECO:0000313" key="2">
    <source>
        <dbReference type="EMBL" id="KAK7100535.1"/>
    </source>
</evidence>
<keyword evidence="3" id="KW-1185">Reference proteome</keyword>
<sequence length="490" mass="54183">MFGNLAAPKEDGGFRACHRSGSLKGVNEKKKHTHRSKMYKHPKANPIDPVSRNCVNATNRNAFCKTTLQKELDVLEKERARQLKSIHHEAKQFRQHVGNRSPSPGSPGSRRPVSAALSISNGSKSNSLSPLRHSMASSAKEERDTSGQNSPDASSRSTSPSGSLLTRRKPANSTRPENSKTHEPQVRQGEHVFITHVGSNVLQPVGEEELNALQQQTRLRPTAVNVEHCNVEKLNALQQQQQTRLRLTAVIVEHCNVPQIVVSDETDRPLSAATRELPQKAAETKGGGGGGGEMMNQPQEKEKIPATLSREDQRKTQRSVSEESGSKKASDLHTSPSLDLPVQRPRRNSMSQIHVLPSIFEKPKRRPSYCPDPSTLSSELLLPESPRARSSSFSGITPARRRGSIVETWGSVSECNKPLFGHSRGRRTSVDLSNMVRDLMFGVQHAELMAGGGRRASKSLTEKEWQELKKCRYLRMPSRDNSEEDLSGEP</sequence>
<protein>
    <submittedName>
        <fullName evidence="2">Uncharacterized protein</fullName>
    </submittedName>
</protein>